<feature type="transmembrane region" description="Helical" evidence="7">
    <location>
        <begin position="179"/>
        <end position="208"/>
    </location>
</feature>
<feature type="transmembrane region" description="Helical" evidence="7">
    <location>
        <begin position="146"/>
        <end position="167"/>
    </location>
</feature>
<protein>
    <submittedName>
        <fullName evidence="8">Ribose transport system permease protein</fullName>
    </submittedName>
</protein>
<evidence type="ECO:0000256" key="7">
    <source>
        <dbReference type="SAM" id="Phobius"/>
    </source>
</evidence>
<keyword evidence="5 7" id="KW-0472">Membrane</keyword>
<organism evidence="8 9">
    <name type="scientific">Geodermatophilus siccatus</name>
    <dbReference type="NCBI Taxonomy" id="1137991"/>
    <lineage>
        <taxon>Bacteria</taxon>
        <taxon>Bacillati</taxon>
        <taxon>Actinomycetota</taxon>
        <taxon>Actinomycetes</taxon>
        <taxon>Geodermatophilales</taxon>
        <taxon>Geodermatophilaceae</taxon>
        <taxon>Geodermatophilus</taxon>
    </lineage>
</organism>
<keyword evidence="2" id="KW-1003">Cell membrane</keyword>
<dbReference type="InterPro" id="IPR001851">
    <property type="entry name" value="ABC_transp_permease"/>
</dbReference>
<evidence type="ECO:0000256" key="4">
    <source>
        <dbReference type="ARBA" id="ARBA00022989"/>
    </source>
</evidence>
<evidence type="ECO:0000313" key="8">
    <source>
        <dbReference type="EMBL" id="SDN11998.1"/>
    </source>
</evidence>
<evidence type="ECO:0000256" key="6">
    <source>
        <dbReference type="SAM" id="MobiDB-lite"/>
    </source>
</evidence>
<keyword evidence="9" id="KW-1185">Reference proteome</keyword>
<dbReference type="Proteomes" id="UP000198680">
    <property type="component" value="Unassembled WGS sequence"/>
</dbReference>
<dbReference type="PANTHER" id="PTHR32196">
    <property type="entry name" value="ABC TRANSPORTER PERMEASE PROTEIN YPHD-RELATED-RELATED"/>
    <property type="match status" value="1"/>
</dbReference>
<feature type="transmembrane region" description="Helical" evidence="7">
    <location>
        <begin position="239"/>
        <end position="258"/>
    </location>
</feature>
<keyword evidence="4 7" id="KW-1133">Transmembrane helix</keyword>
<feature type="transmembrane region" description="Helical" evidence="7">
    <location>
        <begin position="117"/>
        <end position="140"/>
    </location>
</feature>
<dbReference type="GO" id="GO:0005886">
    <property type="term" value="C:plasma membrane"/>
    <property type="evidence" value="ECO:0007669"/>
    <property type="project" value="UniProtKB-SubCell"/>
</dbReference>
<feature type="region of interest" description="Disordered" evidence="6">
    <location>
        <begin position="1"/>
        <end position="23"/>
    </location>
</feature>
<comment type="subcellular location">
    <subcellularLocation>
        <location evidence="1">Cell membrane</location>
        <topology evidence="1">Multi-pass membrane protein</topology>
    </subcellularLocation>
</comment>
<feature type="transmembrane region" description="Helical" evidence="7">
    <location>
        <begin position="270"/>
        <end position="287"/>
    </location>
</feature>
<gene>
    <name evidence="8" type="ORF">SAMN05660642_04101</name>
</gene>
<dbReference type="STRING" id="1137991.SAMN05660642_04101"/>
<feature type="region of interest" description="Disordered" evidence="6">
    <location>
        <begin position="352"/>
        <end position="388"/>
    </location>
</feature>
<reference evidence="9" key="1">
    <citation type="submission" date="2016-10" db="EMBL/GenBank/DDBJ databases">
        <authorList>
            <person name="Varghese N."/>
            <person name="Submissions S."/>
        </authorList>
    </citation>
    <scope>NUCLEOTIDE SEQUENCE [LARGE SCALE GENOMIC DNA]</scope>
    <source>
        <strain evidence="9">DSM 45419</strain>
    </source>
</reference>
<dbReference type="CDD" id="cd06579">
    <property type="entry name" value="TM_PBP1_transp_AraH_like"/>
    <property type="match status" value="1"/>
</dbReference>
<evidence type="ECO:0000256" key="1">
    <source>
        <dbReference type="ARBA" id="ARBA00004651"/>
    </source>
</evidence>
<feature type="transmembrane region" description="Helical" evidence="7">
    <location>
        <begin position="92"/>
        <end position="110"/>
    </location>
</feature>
<feature type="compositionally biased region" description="Gly residues" evidence="6">
    <location>
        <begin position="367"/>
        <end position="377"/>
    </location>
</feature>
<evidence type="ECO:0000256" key="3">
    <source>
        <dbReference type="ARBA" id="ARBA00022692"/>
    </source>
</evidence>
<dbReference type="RefSeq" id="WP_091222770.1">
    <property type="nucleotide sequence ID" value="NZ_FNHE01000012.1"/>
</dbReference>
<evidence type="ECO:0000313" key="9">
    <source>
        <dbReference type="Proteomes" id="UP000198680"/>
    </source>
</evidence>
<dbReference type="PANTHER" id="PTHR32196:SF72">
    <property type="entry name" value="RIBOSE IMPORT PERMEASE PROTEIN RBSC"/>
    <property type="match status" value="1"/>
</dbReference>
<name>A0A1G9YS99_9ACTN</name>
<evidence type="ECO:0000256" key="2">
    <source>
        <dbReference type="ARBA" id="ARBA00022475"/>
    </source>
</evidence>
<dbReference type="AlphaFoldDB" id="A0A1G9YS99"/>
<feature type="transmembrane region" description="Helical" evidence="7">
    <location>
        <begin position="322"/>
        <end position="340"/>
    </location>
</feature>
<evidence type="ECO:0000256" key="5">
    <source>
        <dbReference type="ARBA" id="ARBA00023136"/>
    </source>
</evidence>
<feature type="transmembrane region" description="Helical" evidence="7">
    <location>
        <begin position="37"/>
        <end position="55"/>
    </location>
</feature>
<accession>A0A1G9YS99</accession>
<proteinExistence type="predicted"/>
<dbReference type="OrthoDB" id="9808136at2"/>
<sequence length="388" mass="38769">MSSTTVATGTDAPRQPSGTAGRRSGAGFLAGPVGRNLGLVVALAVLCIVGTATAPDRFLAVDNVLTILRLAAVIGVVSVGMTFVIIGGGIDLSVGAIVALSSVWATTLATQAMAADFHWIVMVVTALLVGAGCGLVNGVVIAYGKLVAFIATLAMLAAARGLAEIIANRRTQIVQDRDFLAFFSGDVLGVPTLVVIFALVAVAGWVLLNRTTFGRRTFAVGGNAEAARLAGIRVQRHTMWLYVLSGVTCGIAAVMLMARTTTGSSTHGTLYELDAIAAVVIGGTLLIGGRGTIVGTVLGVLIFTTLGNVFTLNNLSSSAQAVARGVIIVVAVLLQMRLATGSFSLGRLGRGAGAGSPPAPAGAAGTVSGGATPGGPGGPAPGATTDRP</sequence>
<feature type="transmembrane region" description="Helical" evidence="7">
    <location>
        <begin position="67"/>
        <end position="86"/>
    </location>
</feature>
<keyword evidence="3 7" id="KW-0812">Transmembrane</keyword>
<dbReference type="Pfam" id="PF02653">
    <property type="entry name" value="BPD_transp_2"/>
    <property type="match status" value="1"/>
</dbReference>
<dbReference type="GO" id="GO:0022857">
    <property type="term" value="F:transmembrane transporter activity"/>
    <property type="evidence" value="ECO:0007669"/>
    <property type="project" value="InterPro"/>
</dbReference>
<dbReference type="EMBL" id="FNHE01000012">
    <property type="protein sequence ID" value="SDN11998.1"/>
    <property type="molecule type" value="Genomic_DNA"/>
</dbReference>